<dbReference type="PROSITE" id="PS00761">
    <property type="entry name" value="SPASE_I_3"/>
    <property type="match status" value="1"/>
</dbReference>
<name>A0A2T0B7Q2_9CLOT</name>
<comment type="caution">
    <text evidence="9">The sequence shown here is derived from an EMBL/GenBank/DDBJ whole genome shotgun (WGS) entry which is preliminary data.</text>
</comment>
<dbReference type="InterPro" id="IPR000223">
    <property type="entry name" value="Pept_S26A_signal_pept_1"/>
</dbReference>
<dbReference type="Proteomes" id="UP000239706">
    <property type="component" value="Unassembled WGS sequence"/>
</dbReference>
<keyword evidence="5 7" id="KW-0378">Hydrolase</keyword>
<dbReference type="GO" id="GO:0004252">
    <property type="term" value="F:serine-type endopeptidase activity"/>
    <property type="evidence" value="ECO:0007669"/>
    <property type="project" value="InterPro"/>
</dbReference>
<evidence type="ECO:0000256" key="5">
    <source>
        <dbReference type="ARBA" id="ARBA00022801"/>
    </source>
</evidence>
<dbReference type="NCBIfam" id="TIGR02227">
    <property type="entry name" value="sigpep_I_bact"/>
    <property type="match status" value="1"/>
</dbReference>
<comment type="catalytic activity">
    <reaction evidence="1 7">
        <text>Cleavage of hydrophobic, N-terminal signal or leader sequences from secreted and periplasmic proteins.</text>
        <dbReference type="EC" id="3.4.21.89"/>
    </reaction>
</comment>
<feature type="domain" description="Peptidase S26" evidence="8">
    <location>
        <begin position="33"/>
        <end position="189"/>
    </location>
</feature>
<dbReference type="PRINTS" id="PR00727">
    <property type="entry name" value="LEADERPTASE"/>
</dbReference>
<evidence type="ECO:0000313" key="10">
    <source>
        <dbReference type="Proteomes" id="UP000239706"/>
    </source>
</evidence>
<evidence type="ECO:0000256" key="1">
    <source>
        <dbReference type="ARBA" id="ARBA00000677"/>
    </source>
</evidence>
<dbReference type="GO" id="GO:0009003">
    <property type="term" value="F:signal peptidase activity"/>
    <property type="evidence" value="ECO:0007669"/>
    <property type="project" value="UniProtKB-EC"/>
</dbReference>
<feature type="active site" evidence="6">
    <location>
        <position position="106"/>
    </location>
</feature>
<feature type="active site" evidence="6">
    <location>
        <position position="63"/>
    </location>
</feature>
<keyword evidence="10" id="KW-1185">Reference proteome</keyword>
<dbReference type="Gene3D" id="2.10.109.10">
    <property type="entry name" value="Umud Fragment, subunit A"/>
    <property type="match status" value="1"/>
</dbReference>
<evidence type="ECO:0000256" key="4">
    <source>
        <dbReference type="ARBA" id="ARBA00013208"/>
    </source>
</evidence>
<dbReference type="AlphaFoldDB" id="A0A2T0B7Q2"/>
<organism evidence="9 10">
    <name type="scientific">Clostridium liquoris</name>
    <dbReference type="NCBI Taxonomy" id="1289519"/>
    <lineage>
        <taxon>Bacteria</taxon>
        <taxon>Bacillati</taxon>
        <taxon>Bacillota</taxon>
        <taxon>Clostridia</taxon>
        <taxon>Eubacteriales</taxon>
        <taxon>Clostridiaceae</taxon>
        <taxon>Clostridium</taxon>
    </lineage>
</organism>
<accession>A0A2T0B7Q2</accession>
<dbReference type="EMBL" id="PVXO01000012">
    <property type="protein sequence ID" value="PRR79919.1"/>
    <property type="molecule type" value="Genomic_DNA"/>
</dbReference>
<dbReference type="EC" id="3.4.21.89" evidence="4 7"/>
<evidence type="ECO:0000256" key="6">
    <source>
        <dbReference type="PIRSR" id="PIRSR600223-1"/>
    </source>
</evidence>
<dbReference type="GO" id="GO:0005886">
    <property type="term" value="C:plasma membrane"/>
    <property type="evidence" value="ECO:0007669"/>
    <property type="project" value="UniProtKB-SubCell"/>
</dbReference>
<dbReference type="InterPro" id="IPR019533">
    <property type="entry name" value="Peptidase_S26"/>
</dbReference>
<keyword evidence="7" id="KW-0472">Membrane</keyword>
<evidence type="ECO:0000313" key="9">
    <source>
        <dbReference type="EMBL" id="PRR79919.1"/>
    </source>
</evidence>
<evidence type="ECO:0000256" key="7">
    <source>
        <dbReference type="RuleBase" id="RU362042"/>
    </source>
</evidence>
<comment type="similarity">
    <text evidence="3 7">Belongs to the peptidase S26 family.</text>
</comment>
<dbReference type="SUPFAM" id="SSF51306">
    <property type="entry name" value="LexA/Signal peptidase"/>
    <property type="match status" value="1"/>
</dbReference>
<evidence type="ECO:0000256" key="2">
    <source>
        <dbReference type="ARBA" id="ARBA00004401"/>
    </source>
</evidence>
<feature type="transmembrane region" description="Helical" evidence="7">
    <location>
        <begin position="35"/>
        <end position="54"/>
    </location>
</feature>
<dbReference type="CDD" id="cd06530">
    <property type="entry name" value="S26_SPase_I"/>
    <property type="match status" value="1"/>
</dbReference>
<proteinExistence type="inferred from homology"/>
<reference evidence="9 10" key="1">
    <citation type="submission" date="2018-03" db="EMBL/GenBank/DDBJ databases">
        <title>Genome sequence of Clostridium liquoris DSM 100320.</title>
        <authorList>
            <person name="Poehlein A."/>
            <person name="Daniel R."/>
        </authorList>
    </citation>
    <scope>NUCLEOTIDE SEQUENCE [LARGE SCALE GENOMIC DNA]</scope>
    <source>
        <strain evidence="9 10">DSM 100320</strain>
    </source>
</reference>
<keyword evidence="7" id="KW-0812">Transmembrane</keyword>
<keyword evidence="7" id="KW-1133">Transmembrane helix</keyword>
<keyword evidence="7" id="KW-0645">Protease</keyword>
<evidence type="ECO:0000256" key="3">
    <source>
        <dbReference type="ARBA" id="ARBA00009370"/>
    </source>
</evidence>
<sequence>MGICTKNNIDRWGVYMDNKQSKEHNKNLLKEIREYAVSIGLAIVIALGFNNYVFARANVDGPSMQPTLHDKDNVFMEKITPNLKNFNREEIIVFDSNNENHDSYVKRIIGVAGDKIEIKDGHVYLNGSLLKEDYLDPNTITEPITPTTQYTVPEGYVFVLGDNRGNSTDSRILGPISIKDIQGHVVVRVFPFDKMKVF</sequence>
<protein>
    <recommendedName>
        <fullName evidence="4 7">Signal peptidase I</fullName>
        <ecNumber evidence="4 7">3.4.21.89</ecNumber>
    </recommendedName>
</protein>
<dbReference type="GO" id="GO:0006465">
    <property type="term" value="P:signal peptide processing"/>
    <property type="evidence" value="ECO:0007669"/>
    <property type="project" value="InterPro"/>
</dbReference>
<dbReference type="Pfam" id="PF10502">
    <property type="entry name" value="Peptidase_S26"/>
    <property type="match status" value="1"/>
</dbReference>
<dbReference type="InterPro" id="IPR019758">
    <property type="entry name" value="Pept_S26A_signal_pept_1_CS"/>
</dbReference>
<gene>
    <name evidence="9" type="primary">sipS_2</name>
    <name evidence="9" type="ORF">CLLI_06520</name>
</gene>
<dbReference type="PANTHER" id="PTHR43390:SF1">
    <property type="entry name" value="CHLOROPLAST PROCESSING PEPTIDASE"/>
    <property type="match status" value="1"/>
</dbReference>
<dbReference type="InterPro" id="IPR036286">
    <property type="entry name" value="LexA/Signal_pep-like_sf"/>
</dbReference>
<dbReference type="PANTHER" id="PTHR43390">
    <property type="entry name" value="SIGNAL PEPTIDASE I"/>
    <property type="match status" value="1"/>
</dbReference>
<evidence type="ECO:0000259" key="8">
    <source>
        <dbReference type="Pfam" id="PF10502"/>
    </source>
</evidence>
<comment type="subcellular location">
    <subcellularLocation>
        <location evidence="2">Cell membrane</location>
        <topology evidence="2">Single-pass type II membrane protein</topology>
    </subcellularLocation>
    <subcellularLocation>
        <location evidence="7">Membrane</location>
        <topology evidence="7">Single-pass type II membrane protein</topology>
    </subcellularLocation>
</comment>